<reference evidence="8 9" key="1">
    <citation type="submission" date="2023-08" db="EMBL/GenBank/DDBJ databases">
        <title>Black Yeasts Isolated from many extreme environments.</title>
        <authorList>
            <person name="Coleine C."/>
            <person name="Stajich J.E."/>
            <person name="Selbmann L."/>
        </authorList>
    </citation>
    <scope>NUCLEOTIDE SEQUENCE [LARGE SCALE GENOMIC DNA]</scope>
    <source>
        <strain evidence="8 9">CCFEE 5910</strain>
    </source>
</reference>
<feature type="binding site" evidence="4">
    <location>
        <position position="505"/>
    </location>
    <ligand>
        <name>S-adenosyl-L-methionine</name>
        <dbReference type="ChEBI" id="CHEBI:59789"/>
    </ligand>
</feature>
<dbReference type="Pfam" id="PF05958">
    <property type="entry name" value="tRNA_U5-meth_tr"/>
    <property type="match status" value="2"/>
</dbReference>
<dbReference type="EC" id="2.1.1.35" evidence="8"/>
<name>A0AAN7SZA5_9EURO</name>
<dbReference type="SUPFAM" id="SSF50249">
    <property type="entry name" value="Nucleic acid-binding proteins"/>
    <property type="match status" value="1"/>
</dbReference>
<dbReference type="PROSITE" id="PS01231">
    <property type="entry name" value="TRMA_2"/>
    <property type="match status" value="1"/>
</dbReference>
<dbReference type="Gene3D" id="3.40.50.150">
    <property type="entry name" value="Vaccinia Virus protein VP39"/>
    <property type="match status" value="2"/>
</dbReference>
<dbReference type="InterPro" id="IPR010280">
    <property type="entry name" value="U5_MeTrfase_fam"/>
</dbReference>
<dbReference type="GO" id="GO:0009451">
    <property type="term" value="P:RNA modification"/>
    <property type="evidence" value="ECO:0007669"/>
    <property type="project" value="UniProtKB-ARBA"/>
</dbReference>
<dbReference type="InterPro" id="IPR030390">
    <property type="entry name" value="MeTrfase_TrmA_AS"/>
</dbReference>
<gene>
    <name evidence="8" type="primary">TRM2</name>
    <name evidence="8" type="ORF">LTR05_004760</name>
</gene>
<sequence>MLKRYFLGLRSRPVLRSAKIKAYRCATAYTVAQAPEQETLLQAEKYDAIQIAMEKKRKYDFDKLRKPRLRKTPKTNALLPEGSNEEILDIEVANLLSKVFLTESSPTITETHQENDQHKAAFNRRPQYKKPTELGQEVELEIVELSSTGDGLAYNEAKDHIFVVPFTLPGDRVLAKPWTWSGDYTLADFVQVLRPSSSREGVTPPCPYFAKCSGCQFQMLPYEKQLEHKRQILQGAFRNFSGLRPEQMPEIEPTMGSPLQYGYRTKLTPHFDGPRTVNRKRMPWEGVPEIGFNMKGKRKVLDIEKCPIGTDILQVGLRIERKKVVDNLETYTNGATILLRESTQRLFETANENGTPADTSADMSQASSTIPSDVNDQDLQSTNFQTFSTSTTHETPSIKLKYSTHTDLKTYISDNEAQASEYITTTINPTTTPPTTATYHFTNFAGSFFQNNNSILGPFTSYIYEKCIPKSQSPKTLKYLLDAYSGSGLFTLTLSTHFISSLGIDIDPRAIKTARSNAERNNITNAGFIDADASALFADVPYPADQTVVVIDPPRKGCDREFLKQLRRYGPKRVIYVSCNVHTQARDVGILVSGFRRDSKGRYTGDDSVRIDEKWEEDGLCRYEIESLRGFDFFPQTGHVEGVCVLNRVDG</sequence>
<organism evidence="8 9">
    <name type="scientific">Lithohypha guttulata</name>
    <dbReference type="NCBI Taxonomy" id="1690604"/>
    <lineage>
        <taxon>Eukaryota</taxon>
        <taxon>Fungi</taxon>
        <taxon>Dikarya</taxon>
        <taxon>Ascomycota</taxon>
        <taxon>Pezizomycotina</taxon>
        <taxon>Eurotiomycetes</taxon>
        <taxon>Chaetothyriomycetidae</taxon>
        <taxon>Chaetothyriales</taxon>
        <taxon>Trichomeriaceae</taxon>
        <taxon>Lithohypha</taxon>
    </lineage>
</organism>
<evidence type="ECO:0000256" key="4">
    <source>
        <dbReference type="PROSITE-ProRule" id="PRU01024"/>
    </source>
</evidence>
<feature type="active site" evidence="5">
    <location>
        <position position="579"/>
    </location>
</feature>
<feature type="binding site" evidence="4">
    <location>
        <position position="552"/>
    </location>
    <ligand>
        <name>S-adenosyl-L-methionine</name>
        <dbReference type="ChEBI" id="CHEBI:59789"/>
    </ligand>
</feature>
<dbReference type="PANTHER" id="PTHR11061">
    <property type="entry name" value="RNA M5U METHYLTRANSFERASE"/>
    <property type="match status" value="1"/>
</dbReference>
<feature type="region of interest" description="Disordered" evidence="6">
    <location>
        <begin position="351"/>
        <end position="377"/>
    </location>
</feature>
<evidence type="ECO:0000256" key="5">
    <source>
        <dbReference type="PROSITE-ProRule" id="PRU10015"/>
    </source>
</evidence>
<dbReference type="FunFam" id="2.40.50.140:FF:000201">
    <property type="entry name" value="TRM2p tRNA methyltransferase"/>
    <property type="match status" value="1"/>
</dbReference>
<keyword evidence="3 4" id="KW-0949">S-adenosyl-L-methionine</keyword>
<dbReference type="PROSITE" id="PS50926">
    <property type="entry name" value="TRAM"/>
    <property type="match status" value="1"/>
</dbReference>
<evidence type="ECO:0000313" key="8">
    <source>
        <dbReference type="EMBL" id="KAK5085475.1"/>
    </source>
</evidence>
<keyword evidence="2 4" id="KW-0808">Transferase</keyword>
<accession>A0AAN7SZA5</accession>
<dbReference type="Gene3D" id="2.40.50.140">
    <property type="entry name" value="Nucleic acid-binding proteins"/>
    <property type="match status" value="1"/>
</dbReference>
<dbReference type="PROSITE" id="PS51622">
    <property type="entry name" value="SAM_MT_RNA_M5U_2"/>
    <property type="match status" value="1"/>
</dbReference>
<dbReference type="InterPro" id="IPR012340">
    <property type="entry name" value="NA-bd_OB-fold"/>
</dbReference>
<comment type="similarity">
    <text evidence="4">Belongs to the class I-like SAM-binding methyltransferase superfamily. RNA M5U methyltransferase family.</text>
</comment>
<evidence type="ECO:0000256" key="3">
    <source>
        <dbReference type="ARBA" id="ARBA00022691"/>
    </source>
</evidence>
<evidence type="ECO:0000256" key="1">
    <source>
        <dbReference type="ARBA" id="ARBA00022603"/>
    </source>
</evidence>
<dbReference type="GO" id="GO:0030697">
    <property type="term" value="F:tRNA (uracil(54)-C5)-methyltransferase activity, S-adenosyl methionine-dependent"/>
    <property type="evidence" value="ECO:0007669"/>
    <property type="project" value="UniProtKB-EC"/>
</dbReference>
<dbReference type="InterPro" id="IPR025795">
    <property type="entry name" value="tRNA_(uracil-5-)_MeTrfase"/>
</dbReference>
<dbReference type="PROSITE" id="PS51687">
    <property type="entry name" value="SAM_MT_RNA_M5U"/>
    <property type="match status" value="1"/>
</dbReference>
<dbReference type="GO" id="GO:0008033">
    <property type="term" value="P:tRNA processing"/>
    <property type="evidence" value="ECO:0007669"/>
    <property type="project" value="InterPro"/>
</dbReference>
<dbReference type="GO" id="GO:0032259">
    <property type="term" value="P:methylation"/>
    <property type="evidence" value="ECO:0007669"/>
    <property type="project" value="UniProtKB-KW"/>
</dbReference>
<protein>
    <submittedName>
        <fullName evidence="8">tRNA(M5U54)methyltransferase</fullName>
        <ecNumber evidence="8">2.1.1.35</ecNumber>
    </submittedName>
</protein>
<dbReference type="PROSITE" id="PS01230">
    <property type="entry name" value="TRMA_1"/>
    <property type="match status" value="1"/>
</dbReference>
<dbReference type="CDD" id="cd02440">
    <property type="entry name" value="AdoMet_MTases"/>
    <property type="match status" value="1"/>
</dbReference>
<dbReference type="SUPFAM" id="SSF53335">
    <property type="entry name" value="S-adenosyl-L-methionine-dependent methyltransferases"/>
    <property type="match status" value="1"/>
</dbReference>
<dbReference type="AlphaFoldDB" id="A0AAN7SZA5"/>
<dbReference type="EMBL" id="JAVRRJ010000004">
    <property type="protein sequence ID" value="KAK5085475.1"/>
    <property type="molecule type" value="Genomic_DNA"/>
</dbReference>
<evidence type="ECO:0000313" key="9">
    <source>
        <dbReference type="Proteomes" id="UP001309876"/>
    </source>
</evidence>
<comment type="caution">
    <text evidence="8">The sequence shown here is derived from an EMBL/GenBank/DDBJ whole genome shotgun (WGS) entry which is preliminary data.</text>
</comment>
<dbReference type="InterPro" id="IPR029063">
    <property type="entry name" value="SAM-dependent_MTases_sf"/>
</dbReference>
<dbReference type="PANTHER" id="PTHR11061:SF30">
    <property type="entry name" value="TRNA (URACIL(54)-C(5))-METHYLTRANSFERASE"/>
    <property type="match status" value="1"/>
</dbReference>
<evidence type="ECO:0000256" key="2">
    <source>
        <dbReference type="ARBA" id="ARBA00022679"/>
    </source>
</evidence>
<feature type="binding site" evidence="4">
    <location>
        <position position="484"/>
    </location>
    <ligand>
        <name>S-adenosyl-L-methionine</name>
        <dbReference type="ChEBI" id="CHEBI:59789"/>
    </ligand>
</feature>
<keyword evidence="9" id="KW-1185">Reference proteome</keyword>
<dbReference type="InterPro" id="IPR030391">
    <property type="entry name" value="MeTrfase_TrmA_CS"/>
</dbReference>
<dbReference type="InterPro" id="IPR002792">
    <property type="entry name" value="TRAM_dom"/>
</dbReference>
<feature type="active site" description="Nucleophile" evidence="4">
    <location>
        <position position="579"/>
    </location>
</feature>
<keyword evidence="1 4" id="KW-0489">Methyltransferase</keyword>
<feature type="domain" description="TRAM" evidence="7">
    <location>
        <begin position="131"/>
        <end position="191"/>
    </location>
</feature>
<proteinExistence type="inferred from homology"/>
<feature type="binding site" evidence="4">
    <location>
        <position position="450"/>
    </location>
    <ligand>
        <name>S-adenosyl-L-methionine</name>
        <dbReference type="ChEBI" id="CHEBI:59789"/>
    </ligand>
</feature>
<evidence type="ECO:0000259" key="7">
    <source>
        <dbReference type="PROSITE" id="PS50926"/>
    </source>
</evidence>
<evidence type="ECO:0000256" key="6">
    <source>
        <dbReference type="SAM" id="MobiDB-lite"/>
    </source>
</evidence>
<dbReference type="Proteomes" id="UP001309876">
    <property type="component" value="Unassembled WGS sequence"/>
</dbReference>